<feature type="compositionally biased region" description="Low complexity" evidence="3">
    <location>
        <begin position="303"/>
        <end position="317"/>
    </location>
</feature>
<feature type="compositionally biased region" description="Polar residues" evidence="3">
    <location>
        <begin position="1130"/>
        <end position="1143"/>
    </location>
</feature>
<feature type="region of interest" description="Disordered" evidence="3">
    <location>
        <begin position="2329"/>
        <end position="2367"/>
    </location>
</feature>
<feature type="compositionally biased region" description="Basic and acidic residues" evidence="3">
    <location>
        <begin position="875"/>
        <end position="889"/>
    </location>
</feature>
<feature type="compositionally biased region" description="Pro residues" evidence="3">
    <location>
        <begin position="1101"/>
        <end position="1112"/>
    </location>
</feature>
<evidence type="ECO:0000256" key="1">
    <source>
        <dbReference type="ARBA" id="ARBA00022737"/>
    </source>
</evidence>
<feature type="repeat" description="PPR" evidence="2">
    <location>
        <begin position="2780"/>
        <end position="2817"/>
    </location>
</feature>
<feature type="compositionally biased region" description="Polar residues" evidence="3">
    <location>
        <begin position="194"/>
        <end position="204"/>
    </location>
</feature>
<dbReference type="GO" id="GO:0031930">
    <property type="term" value="P:mitochondria-nucleus signaling pathway"/>
    <property type="evidence" value="ECO:0007669"/>
    <property type="project" value="TreeGrafter"/>
</dbReference>
<feature type="region of interest" description="Disordered" evidence="3">
    <location>
        <begin position="1073"/>
        <end position="1092"/>
    </location>
</feature>
<dbReference type="VEuPathDB" id="CryptoDB:Cvel_15160"/>
<name>A0A0G4F5S5_9ALVE</name>
<accession>A0A0G4F5S5</accession>
<feature type="region of interest" description="Disordered" evidence="3">
    <location>
        <begin position="1422"/>
        <end position="1599"/>
    </location>
</feature>
<feature type="region of interest" description="Disordered" evidence="3">
    <location>
        <begin position="1648"/>
        <end position="1690"/>
    </location>
</feature>
<dbReference type="PANTHER" id="PTHR47936">
    <property type="entry name" value="PPR_LONG DOMAIN-CONTAINING PROTEIN"/>
    <property type="match status" value="1"/>
</dbReference>
<feature type="compositionally biased region" description="Basic and acidic residues" evidence="3">
    <location>
        <begin position="1369"/>
        <end position="1378"/>
    </location>
</feature>
<feature type="compositionally biased region" description="Pro residues" evidence="3">
    <location>
        <begin position="233"/>
        <end position="244"/>
    </location>
</feature>
<feature type="compositionally biased region" description="Basic and acidic residues" evidence="3">
    <location>
        <begin position="663"/>
        <end position="672"/>
    </location>
</feature>
<feature type="compositionally biased region" description="Basic and acidic residues" evidence="3">
    <location>
        <begin position="291"/>
        <end position="301"/>
    </location>
</feature>
<feature type="region of interest" description="Disordered" evidence="3">
    <location>
        <begin position="848"/>
        <end position="960"/>
    </location>
</feature>
<feature type="region of interest" description="Disordered" evidence="3">
    <location>
        <begin position="482"/>
        <end position="808"/>
    </location>
</feature>
<dbReference type="Pfam" id="PF13041">
    <property type="entry name" value="PPR_2"/>
    <property type="match status" value="1"/>
</dbReference>
<dbReference type="Pfam" id="PF01535">
    <property type="entry name" value="PPR"/>
    <property type="match status" value="1"/>
</dbReference>
<feature type="compositionally biased region" description="Polar residues" evidence="3">
    <location>
        <begin position="1180"/>
        <end position="1199"/>
    </location>
</feature>
<feature type="region of interest" description="Disordered" evidence="3">
    <location>
        <begin position="974"/>
        <end position="998"/>
    </location>
</feature>
<evidence type="ECO:0000256" key="2">
    <source>
        <dbReference type="PROSITE-ProRule" id="PRU00708"/>
    </source>
</evidence>
<dbReference type="Pfam" id="PF13812">
    <property type="entry name" value="PPR_3"/>
    <property type="match status" value="2"/>
</dbReference>
<reference evidence="4" key="1">
    <citation type="submission" date="2014-11" db="EMBL/GenBank/DDBJ databases">
        <authorList>
            <person name="Otto D Thomas"/>
            <person name="Naeem Raeece"/>
        </authorList>
    </citation>
    <scope>NUCLEOTIDE SEQUENCE</scope>
</reference>
<gene>
    <name evidence="4" type="ORF">Cvel_15160</name>
</gene>
<sequence length="3735" mass="412650">MKIESVGHEVQEILKALGNPSTSTSMLDEETAQQILRPEKALLGDVLLTFQAAQHPLLGAANRTSKENNSGATPSGYVADIYNGEYGPGMHLKKAIDKGTAEDALKAAAGNTSGKSSPSRNSPNKRPSSPLTPKGNERGGGLNPAKLKALTKISEVTRAKMHPTVANEKNPNGEGFAEVLDALNSSLPLDAQEGDTSMQAQQNNTEKDRENDGEGEGEEDNDDEQETQKQAAPPAPPPPPPPIASEPEGDIELEPWPPSPPVTVTVFQFDPRNVNFKTISVDPSSAHPAKPRRDSRDEKGRRQSISSEMESSQQVVQLDSAVREMGTQTGPAGESSPTPEGSAEEETKKEETEVDRGRAESVALAEDARPVSASVAALTELLPVDVSDLAVAKEKEVERSTEGKEEEKKEKEREREKMEEGEKEMEKEVKEEEVPSEAKEENRRPFRKSGGVSFLDDRSSFVTVAGEQGAARVTGSLADILEGNRTENPPFQPTAAKPRSSTKVSFATEGNQLVTQSLLRLTEEREAESGVGGGNTTNERDVMSESGKTADFGFSEGSPSPSHAPALGPSDLEDEGEGVLAVSADAPSAFSPLRQAAALSQQPPQTSDSARKSISAGVSVSESIATPKENRAEVSEEAQARPSSIRLLDVGTMGALRPTVSHSSEDSAHPTEDFCGAPADRRGPPPKDAPTLPHSSKADEEREETDSDWTVEEEEKEKNGRGDREDGEEEDSWDLSSKSHQVDTKVSSDTPVLHPEPRSPSLYRSSFSHRLQYRGPSRAVRGGRGGGGGHTRGHRQVSEAAERPGDQPDLFSAPAFLWLAQRSRSVEVSTFANTGTGQPSVAAMHLEQPPSVTHPYRPISQQQSRVDGGGQNLLKPREDPPPRSVRPEKTWAPPPRSNVYSIRGGRPVRGRPSFCPPQRGSTLTRKVAPSFSDTRNSLQVENHHTIPPNPLQAKRDAQSVQEGRQALLAYSYTQQKEAAEQSRQESQRLQSLEKGRRVSSASYVHSYGSDEVPVPVFPLPPDVPLGPSRIRAAEEEEDNDTMHPNLPDTHTDFREHDWDPWTQPRGPYENFPGPLNEEAPRVSSAVHPHAEQPKPFSFPFPPPSPGSIPSPPLHTQCLGSFGLPPERQKNSGASFQKGPTNAMFSVPFDKGTGREKEDSLPLSAGRPPSRTQFMARRSDSTQSNMQTPDGQGPSAVNGNGEQGIACRNHQAFSLTRAHTADGTASLPVRVSARERGAVGNDLQRKEDPYGFAQRANTVQSWSGVSRECAPGVRCATNFPLKDGDQRHFSQHPNFSHSLVQQGASLSKPSVTASNLYAEQRLPEGRFPHASAGPSSRGRAPDMNEDRRASTSTHPPHRALSTGQGIRGEAQTKQRETSKRHPLSPEENEALSSSFTSLPPASGAPTDIKEWVEASQKMLSSSLERLASQFAPPPPRKQPKEPSVYPSDLSPPRGPSGPPRRSQSRGLVGRQKETSAVHRGLSVSSPSSQYQELSQQLFLSEQEPPSVSPSLKGRGGESLGKKGKRPGGRSVERKRKEEVEGEPRRGAQRSISRNRGQKGKAHSSRPAASEVRRLSVRAAQNPQPDYSHSDFLEDPDPLGQVALSSSESFQAKRIHPNQSVGPSALFAEDLEPRDHLEYRFIGPSDIEEWGKTQTKGSESAGGRFEESVIAEGSGKKLPHKQGQGETWGRESLGFSVNDGIAESLHGGPFPFLRKSTGTGVPRRRTVIDGEVDWDGGWRELANPSFQTDLAVLPESDLEDHGTSSWVMPDGRDQMESADPAPMPFSRRIGGHDRDLHPDRASTKGSPPPPPHHRHHRSTTPYRPPLARELWSPYFQERLKNMKEVIRFGEGKKSPSMVVTFEEVAALQREMETRGFLPDAQETQLLIELLSRVSPPVNRLQYGLIEKEAFRLFSTLPDLDCLRPRVSVYNALLTILVNVEGRGGGSRWEAAAGLFSEMKRNWSVPSRHTFFLLFKVLHRRGWGEGETAELAFDLYDEMKKFRVPADTGLVNTVLELVCRAERVDKVLQEKTMCLLREVREGGVELDGRSYRSLLRILSGPRYLEETKQLKREISANGARVVSPDLVKERPKADFYVSKLQQRLRRQGSRNGGTQTRLIWPNIQRFRDCLREGGVEEGTQVTLYLLRALACVERAPSEEALSLLERLASLGVSRPPLWVWCAVLRHVSQEGDSKTCERILVEMDKRGVRVSLHACNLVLLSFERRGRVKEESKSSSVLFNHVLSTKSYAAFEDIERKRGLRKNLKSFLVMLSTLEMVGGTRSSSIALEVFSEMVERDFPLSWRASSFLRRLCEGRVEEKGRERARSIWRDAQRRGLIPPTGGQTSGEEVEKGGGDESEEISLLSPHLQPDSPPLSVNQYRLLKSKLFREGLGSKKEGIEALIRILGRAEKDPRDKAERWRWKEAMSLFERLLHECSGNSQPSSAVYVVLLDLLLAAEEVAKAVDFYSDMKLRGVGLDGRRSLALLHNALLYIKKGSSEVSAGLVEETLSLFADMRRDGLVPGRHVFESAVAFALRQGGVVRCLPVLKDMLKVGYVPCRRNGLLDEIAEGLSSQPSDIRAEGERLLEIASLKEEVRQRVLGKIGEMLRPRAPPVMWSDVEGLRAELRARNVRGDPRLCMEMIRTLGRIPDPVEWREGLQLFRELLESGCDNVPEDVFCVLLKLLAFNNQWAFAFDMFEEVKRRGVSVTVFTYNTALSALCKRKGGARWEDVKSFLGYMERRCVKFDICTHNLVLSALNRAQGGSRWKEALEWLSKMREAGVSPDLISYNTVLSALAWAEGGGQWRLALQLVEEMKANGVKPDLVSFQRLLRAMEKASQTEPASLAEVALGVFEEMLSLCPASRNRAVAFLDRLANLPELSDPLKEKADRLLEAFSSREVFSLVEQKQPISQRRRPAVEAEFDERLKNLTLHTASPVEWKEVVSLREEMEKKGADGDVKLCGLLIQLMGRVPRGTADWREGLSLYRKMLAQGCTKPARKVYLELFSLLAYAEGGSQWEVAWDLFKEMKERGIERSASVYTSLFVALSKAEGGGRVKEASDLLEEMKADGIGLCNPAVEPFLSVLENAPGDQMDISMRCEFALKTVEEMRREGKHLSPKGFAALIGVLSLKEDDRRSAVLRRVYTEMRNRGIPRDSGTYAALIRGSLRRDGGLEGLREALRLLKELSRKEMSLNPSTVTLLLTETAERGQRAEREVAVRLWKKERHSRGGLGEYCAPLLKIFRQHSYVQFESLRAALDDAASAGVKFSRSMYADAIAAAGRGRGQSRKESRRLRWQTAESLFAQMEAEGITPDEETFAVMIDAFWGGRQAGKAFRMFEAMRARGIQPSAQTVSSLVMVFSQVTRDTLVSLSWQTCVQLVKDLRGGWLSLDPFVITRLFKLAAMSKSGHEAETAVQLLDQFVEEGYEPSRRTYLYLLQTLKTFAEKNCVSRGGEGVTGNESRNESMNSWICETAQRLSRGMQAQGVDLHESASSVLDVLGSAQVCAPRDFLLFLLRAVQSCPDKFSLSVHNHLLSVLSRAREGGMWREAIGHLIVMRQAGVEPDSHTFHAVLKACARAEGGSQWQTALRLSDEIEEPSMRTEVLLLEALSRARLEEVGGMWERGLERFFGWIYDLSTGEKESSSAADIGEGVLYVFRLLKKAGRFSEWEKALDVFERLKETEGTVQPGVDSLSTLIHVLDRAGTVSGWERSLNVFEEMEAKGMAADEETQEALARALKKATE</sequence>
<feature type="repeat" description="PPR" evidence="2">
    <location>
        <begin position="2742"/>
        <end position="2779"/>
    </location>
</feature>
<feature type="compositionally biased region" description="Basic and acidic residues" evidence="3">
    <location>
        <begin position="1788"/>
        <end position="1800"/>
    </location>
</feature>
<feature type="compositionally biased region" description="Polar residues" evidence="3">
    <location>
        <begin position="598"/>
        <end position="608"/>
    </location>
</feature>
<feature type="compositionally biased region" description="Polar residues" evidence="3">
    <location>
        <begin position="734"/>
        <end position="750"/>
    </location>
</feature>
<dbReference type="EMBL" id="CDMZ01000119">
    <property type="protein sequence ID" value="CEM07153.1"/>
    <property type="molecule type" value="Genomic_DNA"/>
</dbReference>
<feature type="region of interest" description="Disordered" evidence="3">
    <location>
        <begin position="1101"/>
        <end position="1202"/>
    </location>
</feature>
<feature type="region of interest" description="Disordered" evidence="3">
    <location>
        <begin position="277"/>
        <end position="452"/>
    </location>
</feature>
<feature type="compositionally biased region" description="Basic and acidic residues" evidence="3">
    <location>
        <begin position="796"/>
        <end position="806"/>
    </location>
</feature>
<feature type="compositionally biased region" description="Basic and acidic residues" evidence="3">
    <location>
        <begin position="345"/>
        <end position="359"/>
    </location>
</feature>
<dbReference type="GO" id="GO:0009507">
    <property type="term" value="C:chloroplast"/>
    <property type="evidence" value="ECO:0007669"/>
    <property type="project" value="TreeGrafter"/>
</dbReference>
<feature type="compositionally biased region" description="Basic and acidic residues" evidence="3">
    <location>
        <begin position="391"/>
        <end position="444"/>
    </location>
</feature>
<feature type="compositionally biased region" description="Basic and acidic residues" evidence="3">
    <location>
        <begin position="1529"/>
        <end position="1544"/>
    </location>
</feature>
<feature type="compositionally biased region" description="Low complexity" evidence="3">
    <location>
        <begin position="1480"/>
        <end position="1502"/>
    </location>
</feature>
<dbReference type="InterPro" id="IPR011990">
    <property type="entry name" value="TPR-like_helical_dom_sf"/>
</dbReference>
<feature type="compositionally biased region" description="Basic and acidic residues" evidence="3">
    <location>
        <begin position="977"/>
        <end position="996"/>
    </location>
</feature>
<feature type="compositionally biased region" description="Low complexity" evidence="3">
    <location>
        <begin position="115"/>
        <end position="129"/>
    </location>
</feature>
<feature type="region of interest" description="Disordered" evidence="3">
    <location>
        <begin position="107"/>
        <end position="265"/>
    </location>
</feature>
<feature type="compositionally biased region" description="Acidic residues" evidence="3">
    <location>
        <begin position="701"/>
        <end position="715"/>
    </location>
</feature>
<dbReference type="PROSITE" id="PS51375">
    <property type="entry name" value="PPR"/>
    <property type="match status" value="3"/>
</dbReference>
<keyword evidence="1" id="KW-0677">Repeat</keyword>
<evidence type="ECO:0000313" key="4">
    <source>
        <dbReference type="EMBL" id="CEM07153.1"/>
    </source>
</evidence>
<dbReference type="Gene3D" id="1.25.40.10">
    <property type="entry name" value="Tetratricopeptide repeat domain"/>
    <property type="match status" value="9"/>
</dbReference>
<dbReference type="InterPro" id="IPR002885">
    <property type="entry name" value="PPR_rpt"/>
</dbReference>
<feature type="compositionally biased region" description="Basic and acidic residues" evidence="3">
    <location>
        <begin position="1338"/>
        <end position="1348"/>
    </location>
</feature>
<dbReference type="PANTHER" id="PTHR47936:SF1">
    <property type="entry name" value="PENTATRICOPEPTIDE REPEAT-CONTAINING PROTEIN GUN1, CHLOROPLASTIC"/>
    <property type="match status" value="1"/>
</dbReference>
<feature type="repeat" description="PPR" evidence="2">
    <location>
        <begin position="3307"/>
        <end position="3341"/>
    </location>
</feature>
<feature type="compositionally biased region" description="Polar residues" evidence="3">
    <location>
        <begin position="499"/>
        <end position="519"/>
    </location>
</feature>
<proteinExistence type="predicted"/>
<feature type="compositionally biased region" description="Polar residues" evidence="3">
    <location>
        <begin position="326"/>
        <end position="339"/>
    </location>
</feature>
<feature type="compositionally biased region" description="Polar residues" evidence="3">
    <location>
        <begin position="1389"/>
        <end position="1398"/>
    </location>
</feature>
<feature type="compositionally biased region" description="Polar residues" evidence="3">
    <location>
        <begin position="931"/>
        <end position="940"/>
    </location>
</feature>
<organism evidence="4">
    <name type="scientific">Chromera velia CCMP2878</name>
    <dbReference type="NCBI Taxonomy" id="1169474"/>
    <lineage>
        <taxon>Eukaryota</taxon>
        <taxon>Sar</taxon>
        <taxon>Alveolata</taxon>
        <taxon>Colpodellida</taxon>
        <taxon>Chromeraceae</taxon>
        <taxon>Chromera</taxon>
    </lineage>
</organism>
<feature type="region of interest" description="Disordered" evidence="3">
    <location>
        <begin position="1318"/>
        <end position="1404"/>
    </location>
</feature>
<feature type="compositionally biased region" description="Acidic residues" evidence="3">
    <location>
        <begin position="213"/>
        <end position="225"/>
    </location>
</feature>
<feature type="region of interest" description="Disordered" evidence="3">
    <location>
        <begin position="1752"/>
        <end position="1822"/>
    </location>
</feature>
<evidence type="ECO:0000256" key="3">
    <source>
        <dbReference type="SAM" id="MobiDB-lite"/>
    </source>
</evidence>
<protein>
    <submittedName>
        <fullName evidence="4">Uncharacterized protein</fullName>
    </submittedName>
</protein>